<organism evidence="2 3">
    <name type="scientific">Advenella incenata</name>
    <dbReference type="NCBI Taxonomy" id="267800"/>
    <lineage>
        <taxon>Bacteria</taxon>
        <taxon>Pseudomonadati</taxon>
        <taxon>Pseudomonadota</taxon>
        <taxon>Betaproteobacteria</taxon>
        <taxon>Burkholderiales</taxon>
        <taxon>Alcaligenaceae</taxon>
    </lineage>
</organism>
<keyword evidence="3" id="KW-1185">Reference proteome</keyword>
<proteinExistence type="predicted"/>
<dbReference type="OrthoDB" id="9807902at2"/>
<protein>
    <submittedName>
        <fullName evidence="2">Putative Zn-binding protein involved in type VI secretion</fullName>
    </submittedName>
</protein>
<evidence type="ECO:0000313" key="2">
    <source>
        <dbReference type="EMBL" id="RZT94556.1"/>
    </source>
</evidence>
<dbReference type="RefSeq" id="WP_128392794.1">
    <property type="nucleotide sequence ID" value="NZ_SHKO01000002.1"/>
</dbReference>
<dbReference type="EMBL" id="SHKO01000002">
    <property type="protein sequence ID" value="RZT94556.1"/>
    <property type="molecule type" value="Genomic_DNA"/>
</dbReference>
<comment type="caution">
    <text evidence="2">The sequence shown here is derived from an EMBL/GenBank/DDBJ whole genome shotgun (WGS) entry which is preliminary data.</text>
</comment>
<dbReference type="Pfam" id="PF05488">
    <property type="entry name" value="PAAR_motif"/>
    <property type="match status" value="1"/>
</dbReference>
<name>A0A4Q7VCF7_9BURK</name>
<dbReference type="Gene3D" id="2.60.200.60">
    <property type="match status" value="1"/>
</dbReference>
<reference evidence="2 3" key="1">
    <citation type="submission" date="2019-02" db="EMBL/GenBank/DDBJ databases">
        <title>Genomic Encyclopedia of Type Strains, Phase IV (KMG-IV): sequencing the most valuable type-strain genomes for metagenomic binning, comparative biology and taxonomic classification.</title>
        <authorList>
            <person name="Goeker M."/>
        </authorList>
    </citation>
    <scope>NUCLEOTIDE SEQUENCE [LARGE SCALE GENOMIC DNA]</scope>
    <source>
        <strain evidence="2 3">DSM 23814</strain>
    </source>
</reference>
<evidence type="ECO:0000313" key="3">
    <source>
        <dbReference type="Proteomes" id="UP000293398"/>
    </source>
</evidence>
<dbReference type="CDD" id="cd14737">
    <property type="entry name" value="PAAR_1"/>
    <property type="match status" value="1"/>
</dbReference>
<sequence>MPAATRQGDVGSGHGCHFPATNASGGSPTVFINGKPIMRLGDSYESHACSAGHAGSHERALSEGSASVFIEGRPAGRVGDAIDCGGAAQTGSSDVFIGDEGPGGTECQMKQAKQASPATKG</sequence>
<feature type="compositionally biased region" description="Polar residues" evidence="1">
    <location>
        <begin position="111"/>
        <end position="121"/>
    </location>
</feature>
<dbReference type="Proteomes" id="UP000293398">
    <property type="component" value="Unassembled WGS sequence"/>
</dbReference>
<evidence type="ECO:0000256" key="1">
    <source>
        <dbReference type="SAM" id="MobiDB-lite"/>
    </source>
</evidence>
<gene>
    <name evidence="2" type="ORF">EV681_2977</name>
</gene>
<dbReference type="InterPro" id="IPR008727">
    <property type="entry name" value="PAAR_motif"/>
</dbReference>
<feature type="region of interest" description="Disordered" evidence="1">
    <location>
        <begin position="90"/>
        <end position="121"/>
    </location>
</feature>
<dbReference type="AlphaFoldDB" id="A0A4Q7VCF7"/>
<accession>A0A4Q7VCF7</accession>
<feature type="region of interest" description="Disordered" evidence="1">
    <location>
        <begin position="1"/>
        <end position="28"/>
    </location>
</feature>